<dbReference type="Proteomes" id="UP000503088">
    <property type="component" value="Chromosome"/>
</dbReference>
<dbReference type="Gene3D" id="3.30.70.1320">
    <property type="entry name" value="Multidrug efflux transporter AcrB pore domain like"/>
    <property type="match status" value="1"/>
</dbReference>
<dbReference type="SUPFAM" id="SSF82693">
    <property type="entry name" value="Multidrug efflux transporter AcrB pore domain, PN1, PN2, PC1 and PC2 subdomains"/>
    <property type="match status" value="3"/>
</dbReference>
<dbReference type="InterPro" id="IPR027463">
    <property type="entry name" value="AcrB_DN_DC_subdom"/>
</dbReference>
<organism evidence="3 4">
    <name type="scientific">Kroppenstedtia pulmonis</name>
    <dbReference type="NCBI Taxonomy" id="1380685"/>
    <lineage>
        <taxon>Bacteria</taxon>
        <taxon>Bacillati</taxon>
        <taxon>Bacillota</taxon>
        <taxon>Bacilli</taxon>
        <taxon>Bacillales</taxon>
        <taxon>Thermoactinomycetaceae</taxon>
        <taxon>Kroppenstedtia</taxon>
    </lineage>
</organism>
<feature type="transmembrane region" description="Helical" evidence="1">
    <location>
        <begin position="514"/>
        <end position="538"/>
    </location>
</feature>
<feature type="transmembrane region" description="Helical" evidence="1">
    <location>
        <begin position="936"/>
        <end position="956"/>
    </location>
</feature>
<feature type="transmembrane region" description="Helical" evidence="1">
    <location>
        <begin position="12"/>
        <end position="31"/>
    </location>
</feature>
<protein>
    <submittedName>
        <fullName evidence="3">Efflux RND transporter permease subunit</fullName>
    </submittedName>
</protein>
<feature type="transmembrane region" description="Helical" evidence="1">
    <location>
        <begin position="457"/>
        <end position="483"/>
    </location>
</feature>
<dbReference type="SUPFAM" id="SSF82866">
    <property type="entry name" value="Multidrug efflux transporter AcrB transmembrane domain"/>
    <property type="match status" value="2"/>
</dbReference>
<evidence type="ECO:0000313" key="3">
    <source>
        <dbReference type="EMBL" id="QKG85266.1"/>
    </source>
</evidence>
<sequence>MSWLTRFSLKNIIAVFILVILISSLGIYAGFNFKQEALPDVSDPRIIVQTAYPGASARQVQDQVTQPMKQVLEQVEGLKNVRTQSSINFSVIDLTFEDKADADEKKALVEEELNTVKLPEGTGKPEVMKASLTNFPVMYVAVTVKDKKEENELQSLVKDRIVPAIRGIDGVANVGEAGIAPESVTINLKVDKMKKEGISLQEITQQLQGMNQSLAVGSLQVKDKSQPLVVTGQLKSIEEVKNFVIRPNPELKLKEIAEVSKGADNRESISYYQGKPSISLTIHKTKDANTVEMTKEVQEELKSYQKDADIDVIYNDAQEIERSISGMLEKGLVGALLASIVVLFFLKNFRATLIAIISIPLSVLMTLSLVKYFTDITLNIMTLSGMTVAVGRVVDDSIVVIENIARRLQKEKASKEMVLSATKEVGRAITASTITTVAVFAPLMLVSGMIGKMFAPFGLTVVFALLASLLVAVTVVPALAFLFMRQSSLKEQRPGRLHSWYRSSLEWSLNHKGIVLAISLVVFLASLPLAGMSAFTFLPEQEEKYAEARLEMPQGSSLEAVNREAKRLDDKIRQSDQVELTQVVVGKRLGDGLGDSSNQADWTIKLKPSADTAAFIEKMKEELEPEAKGATVDVYELAGAGSAQINVTVKGDDDQDVKVATEKITNEIGKIKGTENVENTWVADIKTLEMNIRPKDALANGLTTLQAAEMIQPFLAKQKIGEIGEEDKKEDLQFQVTGQSMHSAKEVEKLPLASPLGKMIQVKDIADVKEVNKPGTLQHDGDDPYATVTGVIADEDAAGVNREIRSKIDKLSLPEGVNVQFGGSDEQINQMLADMGMAILVAVGLVYLVMVVTFSEGRAPFAILFSLPLAVIGALVATVLTQQPISLSSLIGMLMLVGIVVTNAIVLIDRVQQQLNKGLTVREALLEAGSTRLRPILMTAVATIGALLPLAFGMGGSALVSAGLAVVVIGGLITSTLLTLLIVPIMYELLHRKEVKQVSSNSSAM</sequence>
<dbReference type="InterPro" id="IPR000731">
    <property type="entry name" value="SSD"/>
</dbReference>
<feature type="transmembrane region" description="Helical" evidence="1">
    <location>
        <begin position="887"/>
        <end position="908"/>
    </location>
</feature>
<reference evidence="3 4" key="1">
    <citation type="submission" date="2020-01" db="EMBL/GenBank/DDBJ databases">
        <authorList>
            <person name="Gulvik C.A."/>
            <person name="Batra D.G."/>
        </authorList>
    </citation>
    <scope>NUCLEOTIDE SEQUENCE [LARGE SCALE GENOMIC DNA]</scope>
    <source>
        <strain evidence="3 4">W9323</strain>
    </source>
</reference>
<dbReference type="SUPFAM" id="SSF82714">
    <property type="entry name" value="Multidrug efflux transporter AcrB TolC docking domain, DN and DC subdomains"/>
    <property type="match status" value="2"/>
</dbReference>
<dbReference type="AlphaFoldDB" id="A0A7D4B3E3"/>
<dbReference type="InterPro" id="IPR001036">
    <property type="entry name" value="Acrflvin-R"/>
</dbReference>
<dbReference type="KEGG" id="kpul:GXN76_12800"/>
<dbReference type="GO" id="GO:0005886">
    <property type="term" value="C:plasma membrane"/>
    <property type="evidence" value="ECO:0007669"/>
    <property type="project" value="TreeGrafter"/>
</dbReference>
<dbReference type="Gene3D" id="3.30.70.1430">
    <property type="entry name" value="Multidrug efflux transporter AcrB pore domain"/>
    <property type="match status" value="2"/>
</dbReference>
<dbReference type="PROSITE" id="PS50156">
    <property type="entry name" value="SSD"/>
    <property type="match status" value="1"/>
</dbReference>
<feature type="transmembrane region" description="Helical" evidence="1">
    <location>
        <begin position="425"/>
        <end position="445"/>
    </location>
</feature>
<evidence type="ECO:0000313" key="4">
    <source>
        <dbReference type="Proteomes" id="UP000503088"/>
    </source>
</evidence>
<keyword evidence="1" id="KW-1133">Transmembrane helix</keyword>
<gene>
    <name evidence="3" type="ORF">GXN76_12800</name>
</gene>
<keyword evidence="1" id="KW-0472">Membrane</keyword>
<proteinExistence type="predicted"/>
<evidence type="ECO:0000259" key="2">
    <source>
        <dbReference type="PROSITE" id="PS50156"/>
    </source>
</evidence>
<dbReference type="Gene3D" id="1.20.1640.10">
    <property type="entry name" value="Multidrug efflux transporter AcrB transmembrane domain"/>
    <property type="match status" value="2"/>
</dbReference>
<feature type="domain" description="SSD" evidence="2">
    <location>
        <begin position="353"/>
        <end position="482"/>
    </location>
</feature>
<accession>A0A7D4B3E3</accession>
<dbReference type="Gene3D" id="3.30.2090.10">
    <property type="entry name" value="Multidrug efflux transporter AcrB TolC docking domain, DN and DC subdomains"/>
    <property type="match status" value="2"/>
</dbReference>
<feature type="transmembrane region" description="Helical" evidence="1">
    <location>
        <begin position="353"/>
        <end position="374"/>
    </location>
</feature>
<dbReference type="RefSeq" id="WP_173223758.1">
    <property type="nucleotide sequence ID" value="NZ_CP048104.1"/>
</dbReference>
<dbReference type="Gene3D" id="3.30.70.1440">
    <property type="entry name" value="Multidrug efflux transporter AcrB pore domain"/>
    <property type="match status" value="1"/>
</dbReference>
<keyword evidence="4" id="KW-1185">Reference proteome</keyword>
<feature type="transmembrane region" description="Helical" evidence="1">
    <location>
        <begin position="835"/>
        <end position="854"/>
    </location>
</feature>
<keyword evidence="1" id="KW-0812">Transmembrane</keyword>
<dbReference type="PRINTS" id="PR00702">
    <property type="entry name" value="ACRIFLAVINRP"/>
</dbReference>
<dbReference type="EMBL" id="CP048104">
    <property type="protein sequence ID" value="QKG85266.1"/>
    <property type="molecule type" value="Genomic_DNA"/>
</dbReference>
<dbReference type="PANTHER" id="PTHR32063">
    <property type="match status" value="1"/>
</dbReference>
<dbReference type="PANTHER" id="PTHR32063:SF0">
    <property type="entry name" value="SWARMING MOTILITY PROTEIN SWRC"/>
    <property type="match status" value="1"/>
</dbReference>
<feature type="transmembrane region" description="Helical" evidence="1">
    <location>
        <begin position="861"/>
        <end position="881"/>
    </location>
</feature>
<dbReference type="GO" id="GO:0042910">
    <property type="term" value="F:xenobiotic transmembrane transporter activity"/>
    <property type="evidence" value="ECO:0007669"/>
    <property type="project" value="TreeGrafter"/>
</dbReference>
<feature type="transmembrane region" description="Helical" evidence="1">
    <location>
        <begin position="962"/>
        <end position="987"/>
    </location>
</feature>
<evidence type="ECO:0000256" key="1">
    <source>
        <dbReference type="SAM" id="Phobius"/>
    </source>
</evidence>
<name>A0A7D4B3E3_9BACL</name>
<dbReference type="Pfam" id="PF00873">
    <property type="entry name" value="ACR_tran"/>
    <property type="match status" value="1"/>
</dbReference>